<name>V9IHJ8_APICE</name>
<sequence>MVISVKQHQRTLSDENQDKISNISIEDHNIENYRSEIVHSVKDSAVSITENDSIADSSTQCSNVEDDNDNETDIEEEDWIPDLPVPTGFQQHQEVTTADGNIVLPNADISNFGNVRVKNSTNVHLGNKTFYKGPVTIKQFVYTNPTSIQDFDTVKSDVIGSDINTSDLSTAKGDSTAKNSILSQNPDLGNKMVADLAICSIFVYSSFNSCNYYGHRQYIFYTQFYYSVNRSFSGNTRFFIRR</sequence>
<proteinExistence type="evidence at transcript level"/>
<evidence type="ECO:0000313" key="1">
    <source>
        <dbReference type="EMBL" id="AEY60117.1"/>
    </source>
</evidence>
<reference evidence="1" key="1">
    <citation type="submission" date="2011-11" db="EMBL/GenBank/DDBJ databases">
        <title>Decoding the brain transcriptome of the Eastern honeybee (Apis cerana) based on pyrosequencing.</title>
        <authorList>
            <person name="Sun L."/>
            <person name="Zheng H."/>
            <person name="Wang Y."/>
            <person name="Xie X."/>
            <person name="Zhu Y."/>
            <person name="Gu W."/>
            <person name="Wang S."/>
        </authorList>
    </citation>
    <scope>NUCLEOTIDE SEQUENCE</scope>
    <source>
        <tissue evidence="1">Brain</tissue>
    </source>
</reference>
<accession>V9IHJ8</accession>
<dbReference type="EMBL" id="JR046024">
    <property type="protein sequence ID" value="AEY60117.1"/>
    <property type="molecule type" value="mRNA"/>
</dbReference>
<organism evidence="1">
    <name type="scientific">Apis cerana</name>
    <name type="common">Indian honeybee</name>
    <dbReference type="NCBI Taxonomy" id="7461"/>
    <lineage>
        <taxon>Eukaryota</taxon>
        <taxon>Metazoa</taxon>
        <taxon>Ecdysozoa</taxon>
        <taxon>Arthropoda</taxon>
        <taxon>Hexapoda</taxon>
        <taxon>Insecta</taxon>
        <taxon>Pterygota</taxon>
        <taxon>Neoptera</taxon>
        <taxon>Endopterygota</taxon>
        <taxon>Hymenoptera</taxon>
        <taxon>Apocrita</taxon>
        <taxon>Aculeata</taxon>
        <taxon>Apoidea</taxon>
        <taxon>Anthophila</taxon>
        <taxon>Apidae</taxon>
        <taxon>Apis</taxon>
    </lineage>
</organism>
<dbReference type="AlphaFoldDB" id="V9IHJ8"/>
<protein>
    <submittedName>
        <fullName evidence="1">N-acetylmuramoyl-L-alanine amidase</fullName>
    </submittedName>
</protein>
<gene>
    <name evidence="1" type="ORF">ACCB07245</name>
</gene>